<organism evidence="1">
    <name type="scientific">Cucumis melo</name>
    <name type="common">Muskmelon</name>
    <dbReference type="NCBI Taxonomy" id="3656"/>
    <lineage>
        <taxon>Eukaryota</taxon>
        <taxon>Viridiplantae</taxon>
        <taxon>Streptophyta</taxon>
        <taxon>Embryophyta</taxon>
        <taxon>Tracheophyta</taxon>
        <taxon>Spermatophyta</taxon>
        <taxon>Magnoliopsida</taxon>
        <taxon>eudicotyledons</taxon>
        <taxon>Gunneridae</taxon>
        <taxon>Pentapetalae</taxon>
        <taxon>rosids</taxon>
        <taxon>fabids</taxon>
        <taxon>Cucurbitales</taxon>
        <taxon>Cucurbitaceae</taxon>
        <taxon>Benincaseae</taxon>
        <taxon>Cucumis</taxon>
    </lineage>
</organism>
<reference evidence="1" key="1">
    <citation type="submission" date="2023-03" db="UniProtKB">
        <authorList>
            <consortium name="EnsemblPlants"/>
        </authorList>
    </citation>
    <scope>IDENTIFICATION</scope>
</reference>
<sequence length="54" mass="6467">MLWEQREHFNKAEKIVLSAMKCKVKKKTIEEYCKELEKEIDESSPLEDEEVVKP</sequence>
<dbReference type="AlphaFoldDB" id="A0A9I9DTW7"/>
<accession>A0A9I9DTW7</accession>
<dbReference type="EnsemblPlants" id="MELO3C023744.2.1">
    <property type="protein sequence ID" value="MELO3C023744.2.1"/>
    <property type="gene ID" value="MELO3C023744.2"/>
</dbReference>
<evidence type="ECO:0000313" key="1">
    <source>
        <dbReference type="EnsemblPlants" id="MELO3C023744.2.1"/>
    </source>
</evidence>
<protein>
    <submittedName>
        <fullName evidence="1">Uncharacterized protein</fullName>
    </submittedName>
</protein>
<proteinExistence type="predicted"/>
<name>A0A9I9DTW7_CUCME</name>
<dbReference type="Gramene" id="MELO3C023744.2.1">
    <property type="protein sequence ID" value="MELO3C023744.2.1"/>
    <property type="gene ID" value="MELO3C023744.2"/>
</dbReference>